<keyword evidence="3" id="KW-0472">Membrane</keyword>
<evidence type="ECO:0000256" key="6">
    <source>
        <dbReference type="ARBA" id="ARBA00022741"/>
    </source>
</evidence>
<comment type="catalytic activity">
    <reaction evidence="10">
        <text>L-seryl-[protein] + ATP = O-phospho-L-seryl-[protein] + ADP + H(+)</text>
        <dbReference type="Rhea" id="RHEA:17989"/>
        <dbReference type="Rhea" id="RHEA-COMP:9863"/>
        <dbReference type="Rhea" id="RHEA-COMP:11604"/>
        <dbReference type="ChEBI" id="CHEBI:15378"/>
        <dbReference type="ChEBI" id="CHEBI:29999"/>
        <dbReference type="ChEBI" id="CHEBI:30616"/>
        <dbReference type="ChEBI" id="CHEBI:83421"/>
        <dbReference type="ChEBI" id="CHEBI:456216"/>
        <dbReference type="EC" id="2.7.11.1"/>
    </reaction>
</comment>
<dbReference type="InParanoid" id="A0A251U3U9"/>
<dbReference type="InterPro" id="IPR008271">
    <property type="entry name" value="Ser/Thr_kinase_AS"/>
</dbReference>
<keyword evidence="8 11" id="KW-0067">ATP-binding</keyword>
<keyword evidence="4" id="KW-0723">Serine/threonine-protein kinase</keyword>
<evidence type="ECO:0000256" key="12">
    <source>
        <dbReference type="SAM" id="MobiDB-lite"/>
    </source>
</evidence>
<dbReference type="SMART" id="SM00220">
    <property type="entry name" value="S_TKc"/>
    <property type="match status" value="2"/>
</dbReference>
<accession>A0A251U3U9</accession>
<feature type="domain" description="Protein kinase" evidence="14">
    <location>
        <begin position="467"/>
        <end position="747"/>
    </location>
</feature>
<reference evidence="16" key="2">
    <citation type="submission" date="2017-02" db="EMBL/GenBank/DDBJ databases">
        <title>Sunflower complete genome.</title>
        <authorList>
            <person name="Langlade N."/>
            <person name="Munos S."/>
        </authorList>
    </citation>
    <scope>NUCLEOTIDE SEQUENCE [LARGE SCALE GENOMIC DNA]</scope>
    <source>
        <tissue evidence="16">Leaves</tissue>
    </source>
</reference>
<dbReference type="PANTHER" id="PTHR45621">
    <property type="entry name" value="OS01G0588500 PROTEIN-RELATED"/>
    <property type="match status" value="1"/>
</dbReference>
<evidence type="ECO:0000256" key="4">
    <source>
        <dbReference type="ARBA" id="ARBA00022527"/>
    </source>
</evidence>
<dbReference type="SUPFAM" id="SSF56112">
    <property type="entry name" value="Protein kinase-like (PK-like)"/>
    <property type="match status" value="2"/>
</dbReference>
<reference evidence="15 17" key="1">
    <citation type="journal article" date="2017" name="Nature">
        <title>The sunflower genome provides insights into oil metabolism, flowering and Asterid evolution.</title>
        <authorList>
            <person name="Badouin H."/>
            <person name="Gouzy J."/>
            <person name="Grassa C.J."/>
            <person name="Murat F."/>
            <person name="Staton S.E."/>
            <person name="Cottret L."/>
            <person name="Lelandais-Briere C."/>
            <person name="Owens G.L."/>
            <person name="Carrere S."/>
            <person name="Mayjonade B."/>
            <person name="Legrand L."/>
            <person name="Gill N."/>
            <person name="Kane N.C."/>
            <person name="Bowers J.E."/>
            <person name="Hubner S."/>
            <person name="Bellec A."/>
            <person name="Berard A."/>
            <person name="Berges H."/>
            <person name="Blanchet N."/>
            <person name="Boniface M.C."/>
            <person name="Brunel D."/>
            <person name="Catrice O."/>
            <person name="Chaidir N."/>
            <person name="Claudel C."/>
            <person name="Donnadieu C."/>
            <person name="Faraut T."/>
            <person name="Fievet G."/>
            <person name="Helmstetter N."/>
            <person name="King M."/>
            <person name="Knapp S.J."/>
            <person name="Lai Z."/>
            <person name="Le Paslier M.C."/>
            <person name="Lippi Y."/>
            <person name="Lorenzon L."/>
            <person name="Mandel J.R."/>
            <person name="Marage G."/>
            <person name="Marchand G."/>
            <person name="Marquand E."/>
            <person name="Bret-Mestries E."/>
            <person name="Morien E."/>
            <person name="Nambeesan S."/>
            <person name="Nguyen T."/>
            <person name="Pegot-Espagnet P."/>
            <person name="Pouilly N."/>
            <person name="Raftis F."/>
            <person name="Sallet E."/>
            <person name="Schiex T."/>
            <person name="Thomas J."/>
            <person name="Vandecasteele C."/>
            <person name="Vares D."/>
            <person name="Vear F."/>
            <person name="Vautrin S."/>
            <person name="Crespi M."/>
            <person name="Mangin B."/>
            <person name="Burke J.M."/>
            <person name="Salse J."/>
            <person name="Munos S."/>
            <person name="Vincourt P."/>
            <person name="Rieseberg L.H."/>
            <person name="Langlade N.B."/>
        </authorList>
    </citation>
    <scope>NUCLEOTIDE SEQUENCE [LARGE SCALE GENOMIC DNA]</scope>
    <source>
        <strain evidence="17">cv. SF193</strain>
        <tissue evidence="15">Leaves</tissue>
    </source>
</reference>
<evidence type="ECO:0000256" key="13">
    <source>
        <dbReference type="SAM" id="SignalP"/>
    </source>
</evidence>
<dbReference type="FunFam" id="3.30.200.20:FF:000228">
    <property type="entry name" value="Serine/threonine-protein kinase BIK1"/>
    <property type="match status" value="1"/>
</dbReference>
<evidence type="ECO:0000256" key="7">
    <source>
        <dbReference type="ARBA" id="ARBA00022777"/>
    </source>
</evidence>
<dbReference type="InterPro" id="IPR001245">
    <property type="entry name" value="Ser-Thr/Tyr_kinase_cat_dom"/>
</dbReference>
<feature type="binding site" evidence="11">
    <location>
        <position position="506"/>
    </location>
    <ligand>
        <name>ATP</name>
        <dbReference type="ChEBI" id="CHEBI:30616"/>
    </ligand>
</feature>
<dbReference type="Gene3D" id="3.30.200.20">
    <property type="entry name" value="Phosphorylase Kinase, domain 1"/>
    <property type="match status" value="2"/>
</dbReference>
<dbReference type="OrthoDB" id="1720310at2759"/>
<dbReference type="PROSITE" id="PS00107">
    <property type="entry name" value="PROTEIN_KINASE_ATP"/>
    <property type="match status" value="2"/>
</dbReference>
<dbReference type="Proteomes" id="UP000215914">
    <property type="component" value="Chromosome 8"/>
</dbReference>
<keyword evidence="7" id="KW-0418">Kinase</keyword>
<gene>
    <name evidence="16" type="ORF">HannXRQ_Chr08g0216471</name>
    <name evidence="15" type="ORF">HanXRQr2_Chr08g0327591</name>
</gene>
<keyword evidence="5 15" id="KW-0808">Transferase</keyword>
<keyword evidence="17" id="KW-1185">Reference proteome</keyword>
<reference evidence="15" key="3">
    <citation type="submission" date="2020-06" db="EMBL/GenBank/DDBJ databases">
        <title>Helianthus annuus Genome sequencing and assembly Release 2.</title>
        <authorList>
            <person name="Gouzy J."/>
            <person name="Langlade N."/>
            <person name="Munos S."/>
        </authorList>
    </citation>
    <scope>NUCLEOTIDE SEQUENCE</scope>
    <source>
        <tissue evidence="15">Leaves</tissue>
    </source>
</reference>
<feature type="binding site" evidence="11">
    <location>
        <position position="135"/>
    </location>
    <ligand>
        <name>ATP</name>
        <dbReference type="ChEBI" id="CHEBI:30616"/>
    </ligand>
</feature>
<dbReference type="GO" id="GO:0005886">
    <property type="term" value="C:plasma membrane"/>
    <property type="evidence" value="ECO:0000318"/>
    <property type="project" value="GO_Central"/>
</dbReference>
<dbReference type="FunFam" id="1.10.510.10:FF:000051">
    <property type="entry name" value="Receptor-like serine/threonine-protein kinase ALE2"/>
    <property type="match status" value="1"/>
</dbReference>
<dbReference type="FunFam" id="3.30.200.20:FF:000039">
    <property type="entry name" value="receptor-like protein kinase FERONIA"/>
    <property type="match status" value="1"/>
</dbReference>
<keyword evidence="3" id="KW-1003">Cell membrane</keyword>
<dbReference type="InterPro" id="IPR000719">
    <property type="entry name" value="Prot_kinase_dom"/>
</dbReference>
<protein>
    <recommendedName>
        <fullName evidence="2">non-specific serine/threonine protein kinase</fullName>
        <ecNumber evidence="2">2.7.11.1</ecNumber>
    </recommendedName>
</protein>
<evidence type="ECO:0000313" key="17">
    <source>
        <dbReference type="Proteomes" id="UP000215914"/>
    </source>
</evidence>
<sequence>MYFSTTLILLLTILDILVYYLQKLQEQDNGEQKNSASSSSLDKRIMPQEDNGELKSSASSTSLDIRSMHEEDDGERKDPSLSSSSLYKQCQVFSLAEIKLATNDFDDAFVIGKGGFGQVYKGKIDFGASTDVAIKRLDCNSNQGETEFYAEIEMLSKIRHSHIVSLLGYCETDMILVYEYMPNGSLEDHLHKKRANTTSYSPLTWIQRLNICIDAARGLDYLHTGTGVQHRVIHRDVKSSNILLDENLASKIADFGLSRITPASQSGATTNVYTGQIVSTFGYMDAEYFSTHRLTRKSDVYAFGVVLLEVLCGRPALDFSLDEEQHSLAGWAKHCIKRGNLSRIVDPSLRGQVSAKCLKHFGQIAYECLRTSSKDRPTMTVILGRLELVLTWTMQSVERASNRKYLGWSLFLTKAPWSVISDRKTGGHDSGGIVTASQRVVSPSEDATPLIFKEFTYSDLQKATCNFRRDCFLGEGGFGRVFKGWLDRVTYTPQKAGNGLPVAIKKLNPETIQGFEVWQTEVTLLGMLKHPNVVKLLGYCQENMELLLVYEFMQGGSLEDRLFRKGVDALPWSTMIKIAIGAAQGMAFLHSVNVIYRDMKASNILLDEDYNAKVSDFGLAKVGPSDGMTHVSTRVVGTYGYAAPEYLATGHFYVKSDVYGFGVVMLELITGLRALDRNRQGAKVNLVEWTRPFLTDKRIHKIMDPRLGKNYPAKAARKAAELVVSCLKQEPKSRPSMEEIVSCLQDINAISLKPRK</sequence>
<dbReference type="GO" id="GO:0005524">
    <property type="term" value="F:ATP binding"/>
    <property type="evidence" value="ECO:0007669"/>
    <property type="project" value="UniProtKB-UniRule"/>
</dbReference>
<keyword evidence="6 11" id="KW-0547">Nucleotide-binding</keyword>
<evidence type="ECO:0000313" key="16">
    <source>
        <dbReference type="EMBL" id="OTG17824.1"/>
    </source>
</evidence>
<evidence type="ECO:0000256" key="9">
    <source>
        <dbReference type="ARBA" id="ARBA00047899"/>
    </source>
</evidence>
<dbReference type="Gene3D" id="1.10.510.10">
    <property type="entry name" value="Transferase(Phosphotransferase) domain 1"/>
    <property type="match status" value="2"/>
</dbReference>
<dbReference type="EMBL" id="MNCJ02000323">
    <property type="protein sequence ID" value="KAF5794393.1"/>
    <property type="molecule type" value="Genomic_DNA"/>
</dbReference>
<evidence type="ECO:0000256" key="8">
    <source>
        <dbReference type="ARBA" id="ARBA00022840"/>
    </source>
</evidence>
<evidence type="ECO:0000256" key="10">
    <source>
        <dbReference type="ARBA" id="ARBA00048679"/>
    </source>
</evidence>
<dbReference type="AlphaFoldDB" id="A0A251U3U9"/>
<keyword evidence="13" id="KW-0732">Signal</keyword>
<evidence type="ECO:0000256" key="3">
    <source>
        <dbReference type="ARBA" id="ARBA00022475"/>
    </source>
</evidence>
<dbReference type="GO" id="GO:0004672">
    <property type="term" value="F:protein kinase activity"/>
    <property type="evidence" value="ECO:0000318"/>
    <property type="project" value="GO_Central"/>
</dbReference>
<evidence type="ECO:0000313" key="15">
    <source>
        <dbReference type="EMBL" id="KAF5794393.1"/>
    </source>
</evidence>
<dbReference type="InterPro" id="IPR017441">
    <property type="entry name" value="Protein_kinase_ATP_BS"/>
</dbReference>
<evidence type="ECO:0000256" key="5">
    <source>
        <dbReference type="ARBA" id="ARBA00022679"/>
    </source>
</evidence>
<feature type="compositionally biased region" description="Basic and acidic residues" evidence="12">
    <location>
        <begin position="66"/>
        <end position="79"/>
    </location>
</feature>
<feature type="compositionally biased region" description="Polar residues" evidence="12">
    <location>
        <begin position="54"/>
        <end position="64"/>
    </location>
</feature>
<dbReference type="GO" id="GO:0004674">
    <property type="term" value="F:protein serine/threonine kinase activity"/>
    <property type="evidence" value="ECO:0007669"/>
    <property type="project" value="UniProtKB-KW"/>
</dbReference>
<dbReference type="Pfam" id="PF07714">
    <property type="entry name" value="PK_Tyr_Ser-Thr"/>
    <property type="match status" value="2"/>
</dbReference>
<dbReference type="Gramene" id="mRNA:HanXRQr2_Chr08g0327591">
    <property type="protein sequence ID" value="mRNA:HanXRQr2_Chr08g0327591"/>
    <property type="gene ID" value="HanXRQr2_Chr08g0327591"/>
</dbReference>
<dbReference type="InterPro" id="IPR011009">
    <property type="entry name" value="Kinase-like_dom_sf"/>
</dbReference>
<feature type="region of interest" description="Disordered" evidence="12">
    <location>
        <begin position="29"/>
        <end position="82"/>
    </location>
</feature>
<dbReference type="OMA" id="THDPIQE"/>
<dbReference type="FunFam" id="1.10.510.10:FF:000095">
    <property type="entry name" value="protein STRUBBELIG-RECEPTOR FAMILY 8"/>
    <property type="match status" value="1"/>
</dbReference>
<evidence type="ECO:0000259" key="14">
    <source>
        <dbReference type="PROSITE" id="PS50011"/>
    </source>
</evidence>
<dbReference type="EMBL" id="CM007897">
    <property type="protein sequence ID" value="OTG17824.1"/>
    <property type="molecule type" value="Genomic_DNA"/>
</dbReference>
<proteinExistence type="predicted"/>
<dbReference type="InterPro" id="IPR050823">
    <property type="entry name" value="Plant_Ser_Thr_Prot_Kinase"/>
</dbReference>
<evidence type="ECO:0000256" key="1">
    <source>
        <dbReference type="ARBA" id="ARBA00004236"/>
    </source>
</evidence>
<dbReference type="PROSITE" id="PS50011">
    <property type="entry name" value="PROTEIN_KINASE_DOM"/>
    <property type="match status" value="2"/>
</dbReference>
<feature type="domain" description="Protein kinase" evidence="14">
    <location>
        <begin position="105"/>
        <end position="390"/>
    </location>
</feature>
<organism evidence="16 17">
    <name type="scientific">Helianthus annuus</name>
    <name type="common">Common sunflower</name>
    <dbReference type="NCBI Taxonomy" id="4232"/>
    <lineage>
        <taxon>Eukaryota</taxon>
        <taxon>Viridiplantae</taxon>
        <taxon>Streptophyta</taxon>
        <taxon>Embryophyta</taxon>
        <taxon>Tracheophyta</taxon>
        <taxon>Spermatophyta</taxon>
        <taxon>Magnoliopsida</taxon>
        <taxon>eudicotyledons</taxon>
        <taxon>Gunneridae</taxon>
        <taxon>Pentapetalae</taxon>
        <taxon>asterids</taxon>
        <taxon>campanulids</taxon>
        <taxon>Asterales</taxon>
        <taxon>Asteraceae</taxon>
        <taxon>Asteroideae</taxon>
        <taxon>Heliantheae alliance</taxon>
        <taxon>Heliantheae</taxon>
        <taxon>Helianthus</taxon>
    </lineage>
</organism>
<comment type="subcellular location">
    <subcellularLocation>
        <location evidence="1">Cell membrane</location>
    </subcellularLocation>
</comment>
<dbReference type="PROSITE" id="PS00108">
    <property type="entry name" value="PROTEIN_KINASE_ST"/>
    <property type="match status" value="2"/>
</dbReference>
<evidence type="ECO:0000256" key="2">
    <source>
        <dbReference type="ARBA" id="ARBA00012513"/>
    </source>
</evidence>
<feature type="signal peptide" evidence="13">
    <location>
        <begin position="1"/>
        <end position="23"/>
    </location>
</feature>
<name>A0A251U3U9_HELAN</name>
<dbReference type="CDD" id="cd14066">
    <property type="entry name" value="STKc_IRAK"/>
    <property type="match status" value="2"/>
</dbReference>
<feature type="chain" id="PRO_5012219679" description="non-specific serine/threonine protein kinase" evidence="13">
    <location>
        <begin position="24"/>
        <end position="756"/>
    </location>
</feature>
<dbReference type="EC" id="2.7.11.1" evidence="2"/>
<comment type="catalytic activity">
    <reaction evidence="9">
        <text>L-threonyl-[protein] + ATP = O-phospho-L-threonyl-[protein] + ADP + H(+)</text>
        <dbReference type="Rhea" id="RHEA:46608"/>
        <dbReference type="Rhea" id="RHEA-COMP:11060"/>
        <dbReference type="Rhea" id="RHEA-COMP:11605"/>
        <dbReference type="ChEBI" id="CHEBI:15378"/>
        <dbReference type="ChEBI" id="CHEBI:30013"/>
        <dbReference type="ChEBI" id="CHEBI:30616"/>
        <dbReference type="ChEBI" id="CHEBI:61977"/>
        <dbReference type="ChEBI" id="CHEBI:456216"/>
        <dbReference type="EC" id="2.7.11.1"/>
    </reaction>
</comment>
<evidence type="ECO:0000256" key="11">
    <source>
        <dbReference type="PROSITE-ProRule" id="PRU10141"/>
    </source>
</evidence>